<dbReference type="Proteomes" id="UP000295444">
    <property type="component" value="Unassembled WGS sequence"/>
</dbReference>
<evidence type="ECO:0000259" key="1">
    <source>
        <dbReference type="Pfam" id="PF04149"/>
    </source>
</evidence>
<organism evidence="2 3">
    <name type="scientific">Labedaea rhizosphaerae</name>
    <dbReference type="NCBI Taxonomy" id="598644"/>
    <lineage>
        <taxon>Bacteria</taxon>
        <taxon>Bacillati</taxon>
        <taxon>Actinomycetota</taxon>
        <taxon>Actinomycetes</taxon>
        <taxon>Pseudonocardiales</taxon>
        <taxon>Pseudonocardiaceae</taxon>
        <taxon>Labedaea</taxon>
    </lineage>
</organism>
<dbReference type="RefSeq" id="WP_133849916.1">
    <property type="nucleotide sequence ID" value="NZ_SNXZ01000002.1"/>
</dbReference>
<evidence type="ECO:0000313" key="3">
    <source>
        <dbReference type="Proteomes" id="UP000295444"/>
    </source>
</evidence>
<evidence type="ECO:0000313" key="2">
    <source>
        <dbReference type="EMBL" id="TDQ01319.1"/>
    </source>
</evidence>
<protein>
    <submittedName>
        <fullName evidence="2">Uncharacterized protein DUF397</fullName>
    </submittedName>
</protein>
<dbReference type="Pfam" id="PF04149">
    <property type="entry name" value="DUF397"/>
    <property type="match status" value="1"/>
</dbReference>
<dbReference type="EMBL" id="SNXZ01000002">
    <property type="protein sequence ID" value="TDQ01319.1"/>
    <property type="molecule type" value="Genomic_DNA"/>
</dbReference>
<feature type="domain" description="DUF397" evidence="1">
    <location>
        <begin position="14"/>
        <end position="66"/>
    </location>
</feature>
<dbReference type="OrthoDB" id="3430276at2"/>
<sequence length="73" mass="7779">MKEANTVLDLSGLSWRKSSRSTADGSNGDCVEIAFADQFVAVRDSKNPDAAHLAVPNTAFAAFVRAEFTSTVD</sequence>
<dbReference type="InterPro" id="IPR007278">
    <property type="entry name" value="DUF397"/>
</dbReference>
<gene>
    <name evidence="2" type="ORF">EV186_1021187</name>
</gene>
<comment type="caution">
    <text evidence="2">The sequence shown here is derived from an EMBL/GenBank/DDBJ whole genome shotgun (WGS) entry which is preliminary data.</text>
</comment>
<name>A0A4R6SK40_LABRH</name>
<keyword evidence="3" id="KW-1185">Reference proteome</keyword>
<reference evidence="2 3" key="1">
    <citation type="submission" date="2019-03" db="EMBL/GenBank/DDBJ databases">
        <title>Genomic Encyclopedia of Type Strains, Phase IV (KMG-IV): sequencing the most valuable type-strain genomes for metagenomic binning, comparative biology and taxonomic classification.</title>
        <authorList>
            <person name="Goeker M."/>
        </authorList>
    </citation>
    <scope>NUCLEOTIDE SEQUENCE [LARGE SCALE GENOMIC DNA]</scope>
    <source>
        <strain evidence="2 3">DSM 45361</strain>
    </source>
</reference>
<accession>A0A4R6SK40</accession>
<dbReference type="AlphaFoldDB" id="A0A4R6SK40"/>
<proteinExistence type="predicted"/>